<evidence type="ECO:0000313" key="1">
    <source>
        <dbReference type="EMBL" id="KAI5062177.1"/>
    </source>
</evidence>
<organism evidence="1 2">
    <name type="scientific">Adiantum capillus-veneris</name>
    <name type="common">Maidenhair fern</name>
    <dbReference type="NCBI Taxonomy" id="13818"/>
    <lineage>
        <taxon>Eukaryota</taxon>
        <taxon>Viridiplantae</taxon>
        <taxon>Streptophyta</taxon>
        <taxon>Embryophyta</taxon>
        <taxon>Tracheophyta</taxon>
        <taxon>Polypodiopsida</taxon>
        <taxon>Polypodiidae</taxon>
        <taxon>Polypodiales</taxon>
        <taxon>Pteridineae</taxon>
        <taxon>Pteridaceae</taxon>
        <taxon>Vittarioideae</taxon>
        <taxon>Adiantum</taxon>
    </lineage>
</organism>
<name>A0A9D4U6B5_ADICA</name>
<keyword evidence="2" id="KW-1185">Reference proteome</keyword>
<evidence type="ECO:0000313" key="2">
    <source>
        <dbReference type="Proteomes" id="UP000886520"/>
    </source>
</evidence>
<proteinExistence type="predicted"/>
<protein>
    <submittedName>
        <fullName evidence="1">Uncharacterized protein</fullName>
    </submittedName>
</protein>
<dbReference type="EMBL" id="JABFUD020000022">
    <property type="protein sequence ID" value="KAI5062177.1"/>
    <property type="molecule type" value="Genomic_DNA"/>
</dbReference>
<accession>A0A9D4U6B5</accession>
<dbReference type="AlphaFoldDB" id="A0A9D4U6B5"/>
<comment type="caution">
    <text evidence="1">The sequence shown here is derived from an EMBL/GenBank/DDBJ whole genome shotgun (WGS) entry which is preliminary data.</text>
</comment>
<gene>
    <name evidence="1" type="ORF">GOP47_0022716</name>
</gene>
<dbReference type="Proteomes" id="UP000886520">
    <property type="component" value="Chromosome 22"/>
</dbReference>
<reference evidence="1" key="1">
    <citation type="submission" date="2021-01" db="EMBL/GenBank/DDBJ databases">
        <title>Adiantum capillus-veneris genome.</title>
        <authorList>
            <person name="Fang Y."/>
            <person name="Liao Q."/>
        </authorList>
    </citation>
    <scope>NUCLEOTIDE SEQUENCE</scope>
    <source>
        <strain evidence="1">H3</strain>
        <tissue evidence="1">Leaf</tissue>
    </source>
</reference>
<sequence length="107" mass="12328">MQTLIHELADSRVVHGSPLCWWKALYHEISWLVIQEKLLLEGSLSSNCIELTKDEFLHAPRKQFTNFATTRVKGTRKRIGCNLGRAETQFSQLVAEHVAWCFETLSK</sequence>